<gene>
    <name evidence="2" type="ORF">BJ878DRAFT_532563</name>
</gene>
<dbReference type="GO" id="GO:0042144">
    <property type="term" value="P:vacuole fusion, non-autophagic"/>
    <property type="evidence" value="ECO:0007669"/>
    <property type="project" value="InterPro"/>
</dbReference>
<protein>
    <submittedName>
        <fullName evidence="2">Uncharacterized protein</fullName>
    </submittedName>
</protein>
<evidence type="ECO:0000313" key="3">
    <source>
        <dbReference type="Proteomes" id="UP000887226"/>
    </source>
</evidence>
<dbReference type="GO" id="GO:0005543">
    <property type="term" value="F:phospholipid binding"/>
    <property type="evidence" value="ECO:0007669"/>
    <property type="project" value="InterPro"/>
</dbReference>
<dbReference type="PANTHER" id="PTHR38407:SF1">
    <property type="entry name" value="PROTEIN IVY1"/>
    <property type="match status" value="1"/>
</dbReference>
<dbReference type="InterPro" id="IPR027267">
    <property type="entry name" value="AH/BAR_dom_sf"/>
</dbReference>
<proteinExistence type="predicted"/>
<accession>A0A9P8CHM5</accession>
<dbReference type="OrthoDB" id="5594612at2759"/>
<dbReference type="GO" id="GO:0000329">
    <property type="term" value="C:fungal-type vacuole membrane"/>
    <property type="evidence" value="ECO:0007669"/>
    <property type="project" value="InterPro"/>
</dbReference>
<dbReference type="EMBL" id="MU253772">
    <property type="protein sequence ID" value="KAG9247423.1"/>
    <property type="molecule type" value="Genomic_DNA"/>
</dbReference>
<dbReference type="Gene3D" id="1.20.1270.60">
    <property type="entry name" value="Arfaptin homology (AH) domain/BAR domain"/>
    <property type="match status" value="1"/>
</dbReference>
<dbReference type="AlphaFoldDB" id="A0A9P8CHM5"/>
<feature type="region of interest" description="Disordered" evidence="1">
    <location>
        <begin position="1"/>
        <end position="27"/>
    </location>
</feature>
<dbReference type="InterPro" id="IPR037470">
    <property type="entry name" value="IVY1"/>
</dbReference>
<reference evidence="2" key="1">
    <citation type="journal article" date="2021" name="IMA Fungus">
        <title>Genomic characterization of three marine fungi, including Emericellopsis atlantica sp. nov. with signatures of a generalist lifestyle and marine biomass degradation.</title>
        <authorList>
            <person name="Hagestad O.C."/>
            <person name="Hou L."/>
            <person name="Andersen J.H."/>
            <person name="Hansen E.H."/>
            <person name="Altermark B."/>
            <person name="Li C."/>
            <person name="Kuhnert E."/>
            <person name="Cox R.J."/>
            <person name="Crous P.W."/>
            <person name="Spatafora J.W."/>
            <person name="Lail K."/>
            <person name="Amirebrahimi M."/>
            <person name="Lipzen A."/>
            <person name="Pangilinan J."/>
            <person name="Andreopoulos W."/>
            <person name="Hayes R.D."/>
            <person name="Ng V."/>
            <person name="Grigoriev I.V."/>
            <person name="Jackson S.A."/>
            <person name="Sutton T.D.S."/>
            <person name="Dobson A.D.W."/>
            <person name="Rama T."/>
        </authorList>
    </citation>
    <scope>NUCLEOTIDE SEQUENCE</scope>
    <source>
        <strain evidence="2">TRa3180A</strain>
    </source>
</reference>
<dbReference type="PANTHER" id="PTHR38407">
    <property type="entry name" value="PROTEIN IVY1"/>
    <property type="match status" value="1"/>
</dbReference>
<evidence type="ECO:0000313" key="2">
    <source>
        <dbReference type="EMBL" id="KAG9247423.1"/>
    </source>
</evidence>
<name>A0A9P8CHM5_9HELO</name>
<organism evidence="2 3">
    <name type="scientific">Calycina marina</name>
    <dbReference type="NCBI Taxonomy" id="1763456"/>
    <lineage>
        <taxon>Eukaryota</taxon>
        <taxon>Fungi</taxon>
        <taxon>Dikarya</taxon>
        <taxon>Ascomycota</taxon>
        <taxon>Pezizomycotina</taxon>
        <taxon>Leotiomycetes</taxon>
        <taxon>Helotiales</taxon>
        <taxon>Pezizellaceae</taxon>
        <taxon>Calycina</taxon>
    </lineage>
</organism>
<sequence>MPSSRGTNSRPPSPTLSKLPSIPSSPTYSYASTANPIPSSFGLPNPPTPHPVHAVLTKSDLELSQAAYEGLLISAKAYRLALSALSTASSTFGSSLETCARLKEARSDSLHGSAGNLSNSFTAQGNCTADGLLAASGVHQLIANHQQILSEVVYRSFEVPLLHEMDTWQRKVEEEEVTYKASAKAMSKEIQRLEKDGLKVYKQRKRDVSKFREHLVNLTVKLDGLTSLHGAHARGLLRDCQETSTKIVECGAGLVRAEVDIFEALARKGWSGGGLEELLEKGKDHFANDDTPRTISSADELFSILPPKSILVDSEAGQASDEIGRSYGRADSLGFVPDRFQSLAGAMRDGETASIWSEQGTSSTTGLLNRSRGARAFSPTPVTRISDPGPLTGSVAENVTVRERRWSVTDDDVV</sequence>
<evidence type="ECO:0000256" key="1">
    <source>
        <dbReference type="SAM" id="MobiDB-lite"/>
    </source>
</evidence>
<keyword evidence="3" id="KW-1185">Reference proteome</keyword>
<dbReference type="Proteomes" id="UP000887226">
    <property type="component" value="Unassembled WGS sequence"/>
</dbReference>
<comment type="caution">
    <text evidence="2">The sequence shown here is derived from an EMBL/GenBank/DDBJ whole genome shotgun (WGS) entry which is preliminary data.</text>
</comment>